<keyword evidence="5" id="KW-1185">Reference proteome</keyword>
<sequence>MRILYVCHDLDYWRAHREGMARIMAGQGASVALLCGVAPDAPLPDSPASVARAAAGIPADPGQSGEAVAAGPSIYAELDLFPLARHRLEPWRDLLLGRRVLAAVRHFRPDVIHLITLKPALFGGGALRFAGPKGLRVIATFPGLGRVFATDPPDRRQRLVTSGLRHALGGGMTVATFENPADRARLVAAGVVSQERSVVISGAGFDPAEFPPAPMPAGPAEGAPLRCLFAGRLLQAKGVGGVLEAARLLKAAGAPVRIGLAGPAGGDPDAVPMDVISAMAGEGLIDHFGQVPMDGMAELLARQHVLLLPTRYPEGTPRIIAEAGAVGRPSIVSAHPGCTAFVRHGREGIVLDPADGRALAQAIQRLVDQPETLERMGAQAQRRALDGGFTLAAVTAQFQRLYSGSNSA</sequence>
<evidence type="ECO:0000256" key="1">
    <source>
        <dbReference type="ARBA" id="ARBA00022676"/>
    </source>
</evidence>
<protein>
    <submittedName>
        <fullName evidence="4">Glycosyltransferase</fullName>
    </submittedName>
</protein>
<evidence type="ECO:0000313" key="4">
    <source>
        <dbReference type="EMBL" id="AXC48569.1"/>
    </source>
</evidence>
<dbReference type="PANTHER" id="PTHR12526:SF510">
    <property type="entry name" value="D-INOSITOL 3-PHOSPHATE GLYCOSYLTRANSFERASE"/>
    <property type="match status" value="1"/>
</dbReference>
<organism evidence="4 5">
    <name type="scientific">Paracoccus suum</name>
    <dbReference type="NCBI Taxonomy" id="2259340"/>
    <lineage>
        <taxon>Bacteria</taxon>
        <taxon>Pseudomonadati</taxon>
        <taxon>Pseudomonadota</taxon>
        <taxon>Alphaproteobacteria</taxon>
        <taxon>Rhodobacterales</taxon>
        <taxon>Paracoccaceae</taxon>
        <taxon>Paracoccus</taxon>
    </lineage>
</organism>
<name>A0A344PGR4_9RHOB</name>
<accession>A0A344PGR4</accession>
<dbReference type="Proteomes" id="UP000252023">
    <property type="component" value="Chromosome"/>
</dbReference>
<evidence type="ECO:0000313" key="5">
    <source>
        <dbReference type="Proteomes" id="UP000252023"/>
    </source>
</evidence>
<evidence type="ECO:0000259" key="3">
    <source>
        <dbReference type="Pfam" id="PF00534"/>
    </source>
</evidence>
<dbReference type="AlphaFoldDB" id="A0A344PGR4"/>
<dbReference type="Gene3D" id="3.40.50.2000">
    <property type="entry name" value="Glycogen Phosphorylase B"/>
    <property type="match status" value="2"/>
</dbReference>
<evidence type="ECO:0000256" key="2">
    <source>
        <dbReference type="ARBA" id="ARBA00022679"/>
    </source>
</evidence>
<proteinExistence type="predicted"/>
<dbReference type="KEGG" id="pars:DRW48_01615"/>
<keyword evidence="1" id="KW-0328">Glycosyltransferase</keyword>
<dbReference type="PANTHER" id="PTHR12526">
    <property type="entry name" value="GLYCOSYLTRANSFERASE"/>
    <property type="match status" value="1"/>
</dbReference>
<dbReference type="SUPFAM" id="SSF53756">
    <property type="entry name" value="UDP-Glycosyltransferase/glycogen phosphorylase"/>
    <property type="match status" value="1"/>
</dbReference>
<dbReference type="RefSeq" id="WP_114074888.1">
    <property type="nucleotide sequence ID" value="NZ_CP030918.1"/>
</dbReference>
<dbReference type="InterPro" id="IPR001296">
    <property type="entry name" value="Glyco_trans_1"/>
</dbReference>
<dbReference type="GO" id="GO:0016757">
    <property type="term" value="F:glycosyltransferase activity"/>
    <property type="evidence" value="ECO:0007669"/>
    <property type="project" value="UniProtKB-KW"/>
</dbReference>
<feature type="domain" description="Glycosyl transferase family 1" evidence="3">
    <location>
        <begin position="227"/>
        <end position="382"/>
    </location>
</feature>
<keyword evidence="2 4" id="KW-0808">Transferase</keyword>
<dbReference type="OrthoDB" id="9807414at2"/>
<reference evidence="5" key="1">
    <citation type="submission" date="2018-07" db="EMBL/GenBank/DDBJ databases">
        <title>Genome sequencing of Paracoccus sp. SC2-6.</title>
        <authorList>
            <person name="Heo J."/>
            <person name="Kim S.-J."/>
            <person name="Kwon S.-W."/>
        </authorList>
    </citation>
    <scope>NUCLEOTIDE SEQUENCE [LARGE SCALE GENOMIC DNA]</scope>
    <source>
        <strain evidence="5">SC2-6</strain>
    </source>
</reference>
<dbReference type="EMBL" id="CP030918">
    <property type="protein sequence ID" value="AXC48569.1"/>
    <property type="molecule type" value="Genomic_DNA"/>
</dbReference>
<dbReference type="Pfam" id="PF00534">
    <property type="entry name" value="Glycos_transf_1"/>
    <property type="match status" value="1"/>
</dbReference>
<gene>
    <name evidence="4" type="ORF">DRW48_01615</name>
</gene>